<feature type="domain" description="HTH luxR-type" evidence="5">
    <location>
        <begin position="176"/>
        <end position="241"/>
    </location>
</feature>
<dbReference type="PROSITE" id="PS50043">
    <property type="entry name" value="HTH_LUXR_2"/>
    <property type="match status" value="1"/>
</dbReference>
<evidence type="ECO:0000313" key="7">
    <source>
        <dbReference type="Proteomes" id="UP000218505"/>
    </source>
</evidence>
<dbReference type="InterPro" id="IPR016032">
    <property type="entry name" value="Sig_transdc_resp-reg_C-effctor"/>
</dbReference>
<keyword evidence="7" id="KW-1185">Reference proteome</keyword>
<dbReference type="EMBL" id="CP023445">
    <property type="protein sequence ID" value="ATE56071.1"/>
    <property type="molecule type" value="Genomic_DNA"/>
</dbReference>
<keyword evidence="3" id="KW-0804">Transcription</keyword>
<dbReference type="AlphaFoldDB" id="A0A290ZAK8"/>
<dbReference type="GO" id="GO:0006355">
    <property type="term" value="P:regulation of DNA-templated transcription"/>
    <property type="evidence" value="ECO:0007669"/>
    <property type="project" value="InterPro"/>
</dbReference>
<evidence type="ECO:0000256" key="3">
    <source>
        <dbReference type="ARBA" id="ARBA00023163"/>
    </source>
</evidence>
<feature type="region of interest" description="Disordered" evidence="4">
    <location>
        <begin position="1"/>
        <end position="24"/>
    </location>
</feature>
<gene>
    <name evidence="6" type="ORF">CNX65_24665</name>
</gene>
<dbReference type="GO" id="GO:0003677">
    <property type="term" value="F:DNA binding"/>
    <property type="evidence" value="ECO:0007669"/>
    <property type="project" value="UniProtKB-KW"/>
</dbReference>
<keyword evidence="1" id="KW-0805">Transcription regulation</keyword>
<proteinExistence type="predicted"/>
<dbReference type="InterPro" id="IPR000792">
    <property type="entry name" value="Tscrpt_reg_LuxR_C"/>
</dbReference>
<dbReference type="PANTHER" id="PTHR44688">
    <property type="entry name" value="DNA-BINDING TRANSCRIPTIONAL ACTIVATOR DEVR_DOSR"/>
    <property type="match status" value="1"/>
</dbReference>
<dbReference type="Pfam" id="PF00196">
    <property type="entry name" value="GerE"/>
    <property type="match status" value="1"/>
</dbReference>
<dbReference type="KEGG" id="apre:CNX65_24665"/>
<dbReference type="SUPFAM" id="SSF46894">
    <property type="entry name" value="C-terminal effector domain of the bipartite response regulators"/>
    <property type="match status" value="1"/>
</dbReference>
<dbReference type="Proteomes" id="UP000218505">
    <property type="component" value="Chromosome"/>
</dbReference>
<evidence type="ECO:0000256" key="1">
    <source>
        <dbReference type="ARBA" id="ARBA00023015"/>
    </source>
</evidence>
<accession>A0A290ZAK8</accession>
<name>A0A290ZAK8_9PSEU</name>
<keyword evidence="2" id="KW-0238">DNA-binding</keyword>
<dbReference type="PRINTS" id="PR00038">
    <property type="entry name" value="HTHLUXR"/>
</dbReference>
<organism evidence="6 7">
    <name type="scientific">Actinosynnema pretiosum</name>
    <dbReference type="NCBI Taxonomy" id="42197"/>
    <lineage>
        <taxon>Bacteria</taxon>
        <taxon>Bacillati</taxon>
        <taxon>Actinomycetota</taxon>
        <taxon>Actinomycetes</taxon>
        <taxon>Pseudonocardiales</taxon>
        <taxon>Pseudonocardiaceae</taxon>
        <taxon>Actinosynnema</taxon>
    </lineage>
</organism>
<evidence type="ECO:0000259" key="5">
    <source>
        <dbReference type="PROSITE" id="PS50043"/>
    </source>
</evidence>
<evidence type="ECO:0000256" key="4">
    <source>
        <dbReference type="SAM" id="MobiDB-lite"/>
    </source>
</evidence>
<reference evidence="6" key="1">
    <citation type="submission" date="2017-09" db="EMBL/GenBank/DDBJ databases">
        <title>Complete Genome Sequence of ansamitocin-producing Bacterium Actinosynnema pretiosum X47.</title>
        <authorList>
            <person name="Cao G."/>
            <person name="Zong G."/>
            <person name="Zhong C."/>
            <person name="Fu J."/>
        </authorList>
    </citation>
    <scope>NUCLEOTIDE SEQUENCE [LARGE SCALE GENOMIC DNA]</scope>
    <source>
        <strain evidence="6">X47</strain>
    </source>
</reference>
<evidence type="ECO:0000313" key="6">
    <source>
        <dbReference type="EMBL" id="ATE56071.1"/>
    </source>
</evidence>
<dbReference type="Gene3D" id="3.40.50.2300">
    <property type="match status" value="1"/>
</dbReference>
<dbReference type="PANTHER" id="PTHR44688:SF16">
    <property type="entry name" value="DNA-BINDING TRANSCRIPTIONAL ACTIVATOR DEVR_DOSR"/>
    <property type="match status" value="1"/>
</dbReference>
<dbReference type="CDD" id="cd06170">
    <property type="entry name" value="LuxR_C_like"/>
    <property type="match status" value="1"/>
</dbReference>
<dbReference type="SMART" id="SM00421">
    <property type="entry name" value="HTH_LUXR"/>
    <property type="match status" value="1"/>
</dbReference>
<protein>
    <submittedName>
        <fullName evidence="6">Helix-turn-helix transcriptional regulator</fullName>
    </submittedName>
</protein>
<evidence type="ECO:0000256" key="2">
    <source>
        <dbReference type="ARBA" id="ARBA00023125"/>
    </source>
</evidence>
<sequence>MTSCNHARRTHTRSPLARTGAGEVGIMIPEQPTERDVGAIDVAVHAADPITRAHLAEEIGSTAEFRLVPLDAGKPVQGVVVISVDNVDMTTLDFMREHRTPGTTFCLIVRSAWYLDYAAAIEHGVRGVLWRDEYTPDRFRRLIRTAHQGQADFPNSIQAGLLEYLQRLQEHVLVPRGLTSSGLQAREVEILRLMADGMTLEEIARELAYSERTVKNVFYNLIKRLNLRNRTHAVSYAIRSGLI</sequence>
<feature type="compositionally biased region" description="Basic residues" evidence="4">
    <location>
        <begin position="1"/>
        <end position="12"/>
    </location>
</feature>